<dbReference type="InterPro" id="IPR003676">
    <property type="entry name" value="SAUR_fam"/>
</dbReference>
<reference evidence="2 3" key="1">
    <citation type="journal article" date="2020" name="Mol. Plant">
        <title>The Chromosome-Based Rubber Tree Genome Provides New Insights into Spurge Genome Evolution and Rubber Biosynthesis.</title>
        <authorList>
            <person name="Liu J."/>
            <person name="Shi C."/>
            <person name="Shi C.C."/>
            <person name="Li W."/>
            <person name="Zhang Q.J."/>
            <person name="Zhang Y."/>
            <person name="Li K."/>
            <person name="Lu H.F."/>
            <person name="Shi C."/>
            <person name="Zhu S.T."/>
            <person name="Xiao Z.Y."/>
            <person name="Nan H."/>
            <person name="Yue Y."/>
            <person name="Zhu X.G."/>
            <person name="Wu Y."/>
            <person name="Hong X.N."/>
            <person name="Fan G.Y."/>
            <person name="Tong Y."/>
            <person name="Zhang D."/>
            <person name="Mao C.L."/>
            <person name="Liu Y.L."/>
            <person name="Hao S.J."/>
            <person name="Liu W.Q."/>
            <person name="Lv M.Q."/>
            <person name="Zhang H.B."/>
            <person name="Liu Y."/>
            <person name="Hu-Tang G.R."/>
            <person name="Wang J.P."/>
            <person name="Wang J.H."/>
            <person name="Sun Y.H."/>
            <person name="Ni S.B."/>
            <person name="Chen W.B."/>
            <person name="Zhang X.C."/>
            <person name="Jiao Y.N."/>
            <person name="Eichler E.E."/>
            <person name="Li G.H."/>
            <person name="Liu X."/>
            <person name="Gao L.Z."/>
        </authorList>
    </citation>
    <scope>NUCLEOTIDE SEQUENCE [LARGE SCALE GENOMIC DNA]</scope>
    <source>
        <strain evidence="3">cv. GT1</strain>
        <tissue evidence="2">Leaf</tissue>
    </source>
</reference>
<comment type="similarity">
    <text evidence="1">Belongs to the ARG7 family.</text>
</comment>
<evidence type="ECO:0008006" key="4">
    <source>
        <dbReference type="Google" id="ProtNLM"/>
    </source>
</evidence>
<dbReference type="AlphaFoldDB" id="A0A6A6L2X6"/>
<comment type="caution">
    <text evidence="2">The sequence shown here is derived from an EMBL/GenBank/DDBJ whole genome shotgun (WGS) entry which is preliminary data.</text>
</comment>
<keyword evidence="3" id="KW-1185">Reference proteome</keyword>
<dbReference type="PANTHER" id="PTHR31374:SF45">
    <property type="entry name" value="SAUR FAMILY PROTEIN"/>
    <property type="match status" value="1"/>
</dbReference>
<dbReference type="EMBL" id="JAAGAX010000013">
    <property type="protein sequence ID" value="KAF2295710.1"/>
    <property type="molecule type" value="Genomic_DNA"/>
</dbReference>
<evidence type="ECO:0000313" key="3">
    <source>
        <dbReference type="Proteomes" id="UP000467840"/>
    </source>
</evidence>
<dbReference type="PANTHER" id="PTHR31374">
    <property type="entry name" value="AUXIN-INDUCED PROTEIN-LIKE-RELATED"/>
    <property type="match status" value="1"/>
</dbReference>
<dbReference type="Proteomes" id="UP000467840">
    <property type="component" value="Chromosome 7"/>
</dbReference>
<protein>
    <recommendedName>
        <fullName evidence="4">SAUR family protein</fullName>
    </recommendedName>
</protein>
<accession>A0A6A6L2X6</accession>
<organism evidence="2 3">
    <name type="scientific">Hevea brasiliensis</name>
    <name type="common">Para rubber tree</name>
    <name type="synonym">Siphonia brasiliensis</name>
    <dbReference type="NCBI Taxonomy" id="3981"/>
    <lineage>
        <taxon>Eukaryota</taxon>
        <taxon>Viridiplantae</taxon>
        <taxon>Streptophyta</taxon>
        <taxon>Embryophyta</taxon>
        <taxon>Tracheophyta</taxon>
        <taxon>Spermatophyta</taxon>
        <taxon>Magnoliopsida</taxon>
        <taxon>eudicotyledons</taxon>
        <taxon>Gunneridae</taxon>
        <taxon>Pentapetalae</taxon>
        <taxon>rosids</taxon>
        <taxon>fabids</taxon>
        <taxon>Malpighiales</taxon>
        <taxon>Euphorbiaceae</taxon>
        <taxon>Crotonoideae</taxon>
        <taxon>Micrandreae</taxon>
        <taxon>Hevea</taxon>
    </lineage>
</organism>
<evidence type="ECO:0000256" key="1">
    <source>
        <dbReference type="ARBA" id="ARBA00006974"/>
    </source>
</evidence>
<dbReference type="Pfam" id="PF02519">
    <property type="entry name" value="Auxin_inducible"/>
    <property type="match status" value="1"/>
</dbReference>
<proteinExistence type="inferred from homology"/>
<name>A0A6A6L2X6_HEVBR</name>
<gene>
    <name evidence="2" type="ORF">GH714_033687</name>
</gene>
<dbReference type="GO" id="GO:0009733">
    <property type="term" value="P:response to auxin"/>
    <property type="evidence" value="ECO:0007669"/>
    <property type="project" value="InterPro"/>
</dbReference>
<evidence type="ECO:0000313" key="2">
    <source>
        <dbReference type="EMBL" id="KAF2295710.1"/>
    </source>
</evidence>
<sequence length="149" mass="17119">MKDKGRFVKHCFSKCLNLGIRVLKYAASCSFQDWQISSRFPEEDYSIPRDVPRGHLAVYVGKNCNRYVIKVTLLKHPLFLALLDEAEEIFGFAAGSKLCIPCMLENLEKEVLKENLAIRDALSVVYFIIHRWKRLLHRAGVRGPPIDVD</sequence>